<comment type="similarity">
    <text evidence="7">Belongs to the Tom70 family.</text>
</comment>
<evidence type="ECO:0000256" key="1">
    <source>
        <dbReference type="ARBA" id="ARBA00004167"/>
    </source>
</evidence>
<dbReference type="SMART" id="SM00028">
    <property type="entry name" value="TPR"/>
    <property type="match status" value="5"/>
</dbReference>
<evidence type="ECO:0000256" key="9">
    <source>
        <dbReference type="SAM" id="MobiDB-lite"/>
    </source>
</evidence>
<proteinExistence type="inferred from homology"/>
<sequence length="395" mass="44369">MYLIFLMTDRANAREPMKSLISWACTVDKINRGLNFMNKKKFTYITALTLLSFTLMTGCTNERKENQTAYRQIGINAMESGDYAGAVDAFNSALGQCIGKITENELDICYYKAAAQYAGGDPAGAVDTYTAIIDYDKKAADAYYLRGCVYLKQGNTEGAVSDFDEAVKNNSSDYELYVNIYENLSAYDMTEKGEEYLNKAFDIKGNSAEDYAWRGRIYYDLGQYDNAQTELKSALDKESVIANLYIAQVYEAQGDSENAETYYQNYVNSGSADSQAMNALGEIEMAKGNYSGALTYLEQGIAMENVTNRRELMQNLIICYEYTSDFNSAWNVVQEYVQVYPDDASAQREYIFLKNRMEQTAPAENTEEAVTEDTQAVEDTQTPEEAQTLEDTPAQ</sequence>
<dbReference type="SUPFAM" id="SSF48452">
    <property type="entry name" value="TPR-like"/>
    <property type="match status" value="1"/>
</dbReference>
<reference evidence="10 11" key="1">
    <citation type="submission" date="2018-08" db="EMBL/GenBank/DDBJ databases">
        <title>A genome reference for cultivated species of the human gut microbiota.</title>
        <authorList>
            <person name="Zou Y."/>
            <person name="Xue W."/>
            <person name="Luo G."/>
        </authorList>
    </citation>
    <scope>NUCLEOTIDE SEQUENCE [LARGE SCALE GENOMIC DNA]</scope>
    <source>
        <strain evidence="10 11">AM32-8LB</strain>
    </source>
</reference>
<dbReference type="PANTHER" id="PTHR46208:SF1">
    <property type="entry name" value="MITOCHONDRIAL IMPORT RECEPTOR SUBUNIT TOM70"/>
    <property type="match status" value="1"/>
</dbReference>
<dbReference type="EMBL" id="QSIQ01000012">
    <property type="protein sequence ID" value="RHD03314.1"/>
    <property type="molecule type" value="Genomic_DNA"/>
</dbReference>
<evidence type="ECO:0000256" key="4">
    <source>
        <dbReference type="ARBA" id="ARBA00022803"/>
    </source>
</evidence>
<keyword evidence="4 8" id="KW-0802">TPR repeat</keyword>
<keyword evidence="3" id="KW-0677">Repeat</keyword>
<dbReference type="Pfam" id="PF13374">
    <property type="entry name" value="TPR_10"/>
    <property type="match status" value="1"/>
</dbReference>
<accession>A0A396AFB7</accession>
<comment type="subcellular location">
    <subcellularLocation>
        <location evidence="1">Membrane</location>
        <topology evidence="1">Single-pass membrane protein</topology>
    </subcellularLocation>
</comment>
<dbReference type="Proteomes" id="UP000266391">
    <property type="component" value="Unassembled WGS sequence"/>
</dbReference>
<dbReference type="GO" id="GO:0016020">
    <property type="term" value="C:membrane"/>
    <property type="evidence" value="ECO:0007669"/>
    <property type="project" value="UniProtKB-SubCell"/>
</dbReference>
<dbReference type="InterPro" id="IPR011990">
    <property type="entry name" value="TPR-like_helical_dom_sf"/>
</dbReference>
<evidence type="ECO:0000313" key="11">
    <source>
        <dbReference type="Proteomes" id="UP000266391"/>
    </source>
</evidence>
<dbReference type="GO" id="GO:0008320">
    <property type="term" value="F:protein transmembrane transporter activity"/>
    <property type="evidence" value="ECO:0007669"/>
    <property type="project" value="TreeGrafter"/>
</dbReference>
<dbReference type="GO" id="GO:0030150">
    <property type="term" value="P:protein import into mitochondrial matrix"/>
    <property type="evidence" value="ECO:0007669"/>
    <property type="project" value="TreeGrafter"/>
</dbReference>
<dbReference type="Pfam" id="PF13432">
    <property type="entry name" value="TPR_16"/>
    <property type="match status" value="2"/>
</dbReference>
<feature type="repeat" description="TPR" evidence="8">
    <location>
        <begin position="140"/>
        <end position="173"/>
    </location>
</feature>
<dbReference type="PROSITE" id="PS50005">
    <property type="entry name" value="TPR"/>
    <property type="match status" value="1"/>
</dbReference>
<comment type="caution">
    <text evidence="10">The sequence shown here is derived from an EMBL/GenBank/DDBJ whole genome shotgun (WGS) entry which is preliminary data.</text>
</comment>
<protein>
    <submittedName>
        <fullName evidence="10">Tetratricopeptide repeat protein</fullName>
    </submittedName>
</protein>
<keyword evidence="6" id="KW-0472">Membrane</keyword>
<dbReference type="GO" id="GO:0030943">
    <property type="term" value="F:mitochondrion targeting sequence binding"/>
    <property type="evidence" value="ECO:0007669"/>
    <property type="project" value="TreeGrafter"/>
</dbReference>
<dbReference type="PANTHER" id="PTHR46208">
    <property type="entry name" value="MITOCHONDRIAL IMPORT RECEPTOR SUBUNIT TOM70"/>
    <property type="match status" value="1"/>
</dbReference>
<feature type="region of interest" description="Disordered" evidence="9">
    <location>
        <begin position="359"/>
        <end position="395"/>
    </location>
</feature>
<feature type="compositionally biased region" description="Polar residues" evidence="9">
    <location>
        <begin position="372"/>
        <end position="385"/>
    </location>
</feature>
<evidence type="ECO:0000256" key="3">
    <source>
        <dbReference type="ARBA" id="ARBA00022737"/>
    </source>
</evidence>
<organism evidence="10 11">
    <name type="scientific">Roseburia inulinivorans</name>
    <dbReference type="NCBI Taxonomy" id="360807"/>
    <lineage>
        <taxon>Bacteria</taxon>
        <taxon>Bacillati</taxon>
        <taxon>Bacillota</taxon>
        <taxon>Clostridia</taxon>
        <taxon>Lachnospirales</taxon>
        <taxon>Lachnospiraceae</taxon>
        <taxon>Roseburia</taxon>
    </lineage>
</organism>
<evidence type="ECO:0000256" key="5">
    <source>
        <dbReference type="ARBA" id="ARBA00022989"/>
    </source>
</evidence>
<evidence type="ECO:0000256" key="6">
    <source>
        <dbReference type="ARBA" id="ARBA00023136"/>
    </source>
</evidence>
<name>A0A396AFB7_9FIRM</name>
<evidence type="ECO:0000256" key="2">
    <source>
        <dbReference type="ARBA" id="ARBA00022692"/>
    </source>
</evidence>
<evidence type="ECO:0000256" key="8">
    <source>
        <dbReference type="PROSITE-ProRule" id="PRU00339"/>
    </source>
</evidence>
<gene>
    <name evidence="10" type="ORF">DW813_09135</name>
</gene>
<dbReference type="AlphaFoldDB" id="A0A396AFB7"/>
<dbReference type="InterPro" id="IPR019734">
    <property type="entry name" value="TPR_rpt"/>
</dbReference>
<keyword evidence="5" id="KW-1133">Transmembrane helix</keyword>
<evidence type="ECO:0000256" key="7">
    <source>
        <dbReference type="ARBA" id="ARBA00038030"/>
    </source>
</evidence>
<dbReference type="Gene3D" id="1.25.40.10">
    <property type="entry name" value="Tetratricopeptide repeat domain"/>
    <property type="match status" value="1"/>
</dbReference>
<keyword evidence="2" id="KW-0812">Transmembrane</keyword>
<evidence type="ECO:0000313" key="10">
    <source>
        <dbReference type="EMBL" id="RHD03314.1"/>
    </source>
</evidence>